<keyword evidence="21" id="KW-1185">Reference proteome</keyword>
<sequence>MHPEDTEYMRRALKLARQGLGRTSPNPAVGAVIVRDGRVVGEGYHQQAGTPHAEVHALRAAGEAARGATLYVTLEPCCHYGRTPPCTEAIITAGIRRVVAAMADPNPKVAGGGFQALRRAGIEVETGLLEDEARRLNEAFIKYITTGQPWVTLKMALTLDGKIATRTGASRWITGPAARQKAHELRDTHDAILVGIGTVLADDPELTTRLPEGKGRDAIRIILDSHLRIPLTARVLNQTSQAPTLVATTAAAPVEARQQLAARGIEVLVLPAEDGRVAWQSLLAELARRQITSILVEGGAGVNATALAAGVVDKVVAFIAPKIFGGIAAPGPVGGLGVASPEEAWQVERIQVEPCGVDIMLSGYLAKEGKELVHRLD</sequence>
<dbReference type="Gene3D" id="3.40.430.10">
    <property type="entry name" value="Dihydrofolate Reductase, subunit A"/>
    <property type="match status" value="1"/>
</dbReference>
<dbReference type="GO" id="GO:0008270">
    <property type="term" value="F:zinc ion binding"/>
    <property type="evidence" value="ECO:0007669"/>
    <property type="project" value="InterPro"/>
</dbReference>
<evidence type="ECO:0000313" key="20">
    <source>
        <dbReference type="EMBL" id="KYH32517.1"/>
    </source>
</evidence>
<feature type="binding site" evidence="17">
    <location>
        <position position="156"/>
    </location>
    <ligand>
        <name>NADP(+)</name>
        <dbReference type="ChEBI" id="CHEBI:58349"/>
    </ligand>
</feature>
<dbReference type="Gene3D" id="3.40.140.10">
    <property type="entry name" value="Cytidine Deaminase, domain 2"/>
    <property type="match status" value="1"/>
</dbReference>
<evidence type="ECO:0000259" key="19">
    <source>
        <dbReference type="PROSITE" id="PS51747"/>
    </source>
</evidence>
<dbReference type="GO" id="GO:0008703">
    <property type="term" value="F:5-amino-6-(5-phosphoribosylamino)uracil reductase activity"/>
    <property type="evidence" value="ECO:0007669"/>
    <property type="project" value="UniProtKB-EC"/>
</dbReference>
<evidence type="ECO:0000256" key="7">
    <source>
        <dbReference type="ARBA" id="ARBA00022723"/>
    </source>
</evidence>
<keyword evidence="8 15" id="KW-0378">Hydrolase</keyword>
<feature type="binding site" evidence="17">
    <location>
        <position position="202"/>
    </location>
    <ligand>
        <name>NADP(+)</name>
        <dbReference type="ChEBI" id="CHEBI:58349"/>
    </ligand>
</feature>
<feature type="binding site" evidence="17">
    <location>
        <position position="198"/>
    </location>
    <ligand>
        <name>NADP(+)</name>
        <dbReference type="ChEBI" id="CHEBI:58349"/>
    </ligand>
</feature>
<evidence type="ECO:0000256" key="11">
    <source>
        <dbReference type="ARBA" id="ARBA00023002"/>
    </source>
</evidence>
<feature type="binding site" evidence="17">
    <location>
        <position position="297"/>
    </location>
    <ligand>
        <name>substrate</name>
    </ligand>
</feature>
<name>A0A151AYN2_9FIRM</name>
<comment type="similarity">
    <text evidence="4 15">In the N-terminal section; belongs to the cytidine and deoxycytidylate deaminase family.</text>
</comment>
<gene>
    <name evidence="20" type="primary">ribD_2</name>
    <name evidence="20" type="ORF">MOMUL_11180</name>
</gene>
<evidence type="ECO:0000256" key="3">
    <source>
        <dbReference type="ARBA" id="ARBA00004910"/>
    </source>
</evidence>
<feature type="active site" description="Proton donor" evidence="16">
    <location>
        <position position="54"/>
    </location>
</feature>
<feature type="binding site" evidence="17">
    <location>
        <position position="186"/>
    </location>
    <ligand>
        <name>substrate</name>
    </ligand>
</feature>
<dbReference type="PATRIC" id="fig|1122241.3.peg.1177"/>
<keyword evidence="6 15" id="KW-0686">Riboflavin biosynthesis</keyword>
<dbReference type="PANTHER" id="PTHR38011:SF7">
    <property type="entry name" value="2,5-DIAMINO-6-RIBOSYLAMINO-4(3H)-PYRIMIDINONE 5'-PHOSPHATE REDUCTASE"/>
    <property type="match status" value="1"/>
</dbReference>
<dbReference type="InterPro" id="IPR024072">
    <property type="entry name" value="DHFR-like_dom_sf"/>
</dbReference>
<comment type="pathway">
    <text evidence="3 15">Cofactor biosynthesis; riboflavin biosynthesis; 5-amino-6-(D-ribitylamino)uracil from GTP: step 3/4.</text>
</comment>
<accession>A0A151AYN2</accession>
<evidence type="ECO:0000313" key="21">
    <source>
        <dbReference type="Proteomes" id="UP000075670"/>
    </source>
</evidence>
<evidence type="ECO:0000256" key="17">
    <source>
        <dbReference type="PIRSR" id="PIRSR006769-2"/>
    </source>
</evidence>
<dbReference type="InterPro" id="IPR016193">
    <property type="entry name" value="Cytidine_deaminase-like"/>
</dbReference>
<evidence type="ECO:0000256" key="14">
    <source>
        <dbReference type="ARBA" id="ARBA00049886"/>
    </source>
</evidence>
<feature type="binding site" evidence="18">
    <location>
        <position position="77"/>
    </location>
    <ligand>
        <name>Zn(2+)</name>
        <dbReference type="ChEBI" id="CHEBI:29105"/>
        <note>catalytic</note>
    </ligand>
</feature>
<keyword evidence="12" id="KW-0511">Multifunctional enzyme</keyword>
<dbReference type="NCBIfam" id="TIGR00326">
    <property type="entry name" value="eubact_ribD"/>
    <property type="match status" value="1"/>
</dbReference>
<proteinExistence type="inferred from homology"/>
<dbReference type="NCBIfam" id="TIGR00227">
    <property type="entry name" value="ribD_Cterm"/>
    <property type="match status" value="1"/>
</dbReference>
<dbReference type="RefSeq" id="WP_062282588.1">
    <property type="nucleotide sequence ID" value="NZ_LTBC01000003.1"/>
</dbReference>
<feature type="binding site" evidence="18">
    <location>
        <position position="86"/>
    </location>
    <ligand>
        <name>Zn(2+)</name>
        <dbReference type="ChEBI" id="CHEBI:29105"/>
        <note>catalytic</note>
    </ligand>
</feature>
<dbReference type="GO" id="GO:0009231">
    <property type="term" value="P:riboflavin biosynthetic process"/>
    <property type="evidence" value="ECO:0007669"/>
    <property type="project" value="UniProtKB-UniPathway"/>
</dbReference>
<feature type="binding site" evidence="18">
    <location>
        <position position="52"/>
    </location>
    <ligand>
        <name>Zn(2+)</name>
        <dbReference type="ChEBI" id="CHEBI:29105"/>
        <note>catalytic</note>
    </ligand>
</feature>
<dbReference type="InterPro" id="IPR011549">
    <property type="entry name" value="RibD_C"/>
</dbReference>
<evidence type="ECO:0000256" key="9">
    <source>
        <dbReference type="ARBA" id="ARBA00022833"/>
    </source>
</evidence>
<comment type="similarity">
    <text evidence="5 15">In the C-terminal section; belongs to the HTP reductase family.</text>
</comment>
<feature type="binding site" evidence="17">
    <location>
        <position position="209"/>
    </location>
    <ligand>
        <name>substrate</name>
    </ligand>
</feature>
<dbReference type="AlphaFoldDB" id="A0A151AYN2"/>
<evidence type="ECO:0000256" key="12">
    <source>
        <dbReference type="ARBA" id="ARBA00023268"/>
    </source>
</evidence>
<evidence type="ECO:0000256" key="4">
    <source>
        <dbReference type="ARBA" id="ARBA00005259"/>
    </source>
</evidence>
<comment type="pathway">
    <text evidence="2 15">Cofactor biosynthesis; riboflavin biosynthesis; 5-amino-6-(D-ribitylamino)uracil from GTP: step 2/4.</text>
</comment>
<keyword evidence="11 15" id="KW-0560">Oxidoreductase</keyword>
<evidence type="ECO:0000256" key="15">
    <source>
        <dbReference type="PIRNR" id="PIRNR006769"/>
    </source>
</evidence>
<keyword evidence="9 15" id="KW-0862">Zinc</keyword>
<dbReference type="Pfam" id="PF00383">
    <property type="entry name" value="dCMP_cyt_deam_1"/>
    <property type="match status" value="1"/>
</dbReference>
<dbReference type="Proteomes" id="UP000075670">
    <property type="component" value="Unassembled WGS sequence"/>
</dbReference>
<evidence type="ECO:0000256" key="6">
    <source>
        <dbReference type="ARBA" id="ARBA00022619"/>
    </source>
</evidence>
<feature type="binding site" evidence="17">
    <location>
        <position position="170"/>
    </location>
    <ligand>
        <name>substrate</name>
    </ligand>
</feature>
<feature type="domain" description="CMP/dCMP-type deaminase" evidence="19">
    <location>
        <begin position="3"/>
        <end position="125"/>
    </location>
</feature>
<dbReference type="EC" id="1.1.1.193" evidence="15"/>
<dbReference type="SUPFAM" id="SSF53597">
    <property type="entry name" value="Dihydrofolate reductase-like"/>
    <property type="match status" value="1"/>
</dbReference>
<dbReference type="InterPro" id="IPR002734">
    <property type="entry name" value="RibDG_C"/>
</dbReference>
<comment type="catalytic activity">
    <reaction evidence="14 15">
        <text>2,5-diamino-6-hydroxy-4-(5-phosphoribosylamino)-pyrimidine + H2O + H(+) = 5-amino-6-(5-phospho-D-ribosylamino)uracil + NH4(+)</text>
        <dbReference type="Rhea" id="RHEA:21868"/>
        <dbReference type="ChEBI" id="CHEBI:15377"/>
        <dbReference type="ChEBI" id="CHEBI:15378"/>
        <dbReference type="ChEBI" id="CHEBI:28938"/>
        <dbReference type="ChEBI" id="CHEBI:58453"/>
        <dbReference type="ChEBI" id="CHEBI:58614"/>
        <dbReference type="EC" id="3.5.4.26"/>
    </reaction>
</comment>
<organism evidence="20 21">
    <name type="scientific">Moorella mulderi DSM 14980</name>
    <dbReference type="NCBI Taxonomy" id="1122241"/>
    <lineage>
        <taxon>Bacteria</taxon>
        <taxon>Bacillati</taxon>
        <taxon>Bacillota</taxon>
        <taxon>Clostridia</taxon>
        <taxon>Neomoorellales</taxon>
        <taxon>Neomoorellaceae</taxon>
        <taxon>Neomoorella</taxon>
    </lineage>
</organism>
<keyword evidence="10 15" id="KW-0521">NADP</keyword>
<comment type="caution">
    <text evidence="20">The sequence shown here is derived from an EMBL/GenBank/DDBJ whole genome shotgun (WGS) entry which is preliminary data.</text>
</comment>
<dbReference type="PIRSF" id="PIRSF006769">
    <property type="entry name" value="RibD"/>
    <property type="match status" value="1"/>
</dbReference>
<feature type="binding site" evidence="17">
    <location>
        <position position="206"/>
    </location>
    <ligand>
        <name>substrate</name>
    </ligand>
</feature>
<dbReference type="InterPro" id="IPR050765">
    <property type="entry name" value="Riboflavin_Biosynth_HTPR"/>
</dbReference>
<feature type="binding site" evidence="17">
    <location>
        <position position="172"/>
    </location>
    <ligand>
        <name>NADP(+)</name>
        <dbReference type="ChEBI" id="CHEBI:58349"/>
    </ligand>
</feature>
<dbReference type="InterPro" id="IPR002125">
    <property type="entry name" value="CMP_dCMP_dom"/>
</dbReference>
<dbReference type="EMBL" id="LTBC01000003">
    <property type="protein sequence ID" value="KYH32517.1"/>
    <property type="molecule type" value="Genomic_DNA"/>
</dbReference>
<evidence type="ECO:0000256" key="5">
    <source>
        <dbReference type="ARBA" id="ARBA00007417"/>
    </source>
</evidence>
<dbReference type="OrthoDB" id="9800865at2"/>
<dbReference type="FunFam" id="3.40.140.10:FF:000025">
    <property type="entry name" value="Riboflavin biosynthesis protein RibD"/>
    <property type="match status" value="1"/>
</dbReference>
<dbReference type="PROSITE" id="PS00903">
    <property type="entry name" value="CYT_DCMP_DEAMINASES_1"/>
    <property type="match status" value="1"/>
</dbReference>
<dbReference type="InterPro" id="IPR004794">
    <property type="entry name" value="Eubact_RibD"/>
</dbReference>
<dbReference type="GO" id="GO:0050661">
    <property type="term" value="F:NADP binding"/>
    <property type="evidence" value="ECO:0007669"/>
    <property type="project" value="InterPro"/>
</dbReference>
<comment type="catalytic activity">
    <reaction evidence="13 15">
        <text>5-amino-6-(5-phospho-D-ribitylamino)uracil + NADP(+) = 5-amino-6-(5-phospho-D-ribosylamino)uracil + NADPH + H(+)</text>
        <dbReference type="Rhea" id="RHEA:17845"/>
        <dbReference type="ChEBI" id="CHEBI:15378"/>
        <dbReference type="ChEBI" id="CHEBI:57783"/>
        <dbReference type="ChEBI" id="CHEBI:58349"/>
        <dbReference type="ChEBI" id="CHEBI:58421"/>
        <dbReference type="ChEBI" id="CHEBI:58453"/>
        <dbReference type="EC" id="1.1.1.193"/>
    </reaction>
</comment>
<dbReference type="PROSITE" id="PS51747">
    <property type="entry name" value="CYT_DCMP_DEAMINASES_2"/>
    <property type="match status" value="1"/>
</dbReference>
<evidence type="ECO:0000256" key="18">
    <source>
        <dbReference type="PIRSR" id="PIRSR006769-3"/>
    </source>
</evidence>
<protein>
    <recommendedName>
        <fullName evidence="15">Riboflavin biosynthesis protein RibD</fullName>
    </recommendedName>
    <domain>
        <recommendedName>
            <fullName evidence="15">Diaminohydroxyphosphoribosylaminopyrimidine deaminase</fullName>
            <shortName evidence="15">DRAP deaminase</shortName>
            <ecNumber evidence="15">3.5.4.26</ecNumber>
        </recommendedName>
        <alternativeName>
            <fullName evidence="15">Riboflavin-specific deaminase</fullName>
        </alternativeName>
    </domain>
    <domain>
        <recommendedName>
            <fullName evidence="15">5-amino-6-(5-phosphoribosylamino)uracil reductase</fullName>
            <ecNumber evidence="15">1.1.1.193</ecNumber>
        </recommendedName>
        <alternativeName>
            <fullName evidence="15">HTP reductase</fullName>
        </alternativeName>
    </domain>
</protein>
<dbReference type="GO" id="GO:0008835">
    <property type="term" value="F:diaminohydroxyphosphoribosylaminopyrimidine deaminase activity"/>
    <property type="evidence" value="ECO:0007669"/>
    <property type="project" value="UniProtKB-EC"/>
</dbReference>
<dbReference type="CDD" id="cd01284">
    <property type="entry name" value="Riboflavin_deaminase-reductase"/>
    <property type="match status" value="1"/>
</dbReference>
<dbReference type="Pfam" id="PF01872">
    <property type="entry name" value="RibD_C"/>
    <property type="match status" value="1"/>
</dbReference>
<evidence type="ECO:0000256" key="13">
    <source>
        <dbReference type="ARBA" id="ARBA00049861"/>
    </source>
</evidence>
<evidence type="ECO:0000256" key="1">
    <source>
        <dbReference type="ARBA" id="ARBA00002151"/>
    </source>
</evidence>
<feature type="binding site" evidence="17">
    <location>
        <position position="225"/>
    </location>
    <ligand>
        <name>NADP(+)</name>
        <dbReference type="ChEBI" id="CHEBI:58349"/>
    </ligand>
</feature>
<comment type="function">
    <text evidence="1 15">Converts 2,5-diamino-6-(ribosylamino)-4(3h)-pyrimidinone 5'-phosphate into 5-amino-6-(ribosylamino)-2,4(1h,3h)-pyrimidinedione 5'-phosphate.</text>
</comment>
<dbReference type="SUPFAM" id="SSF53927">
    <property type="entry name" value="Cytidine deaminase-like"/>
    <property type="match status" value="1"/>
</dbReference>
<evidence type="ECO:0000256" key="2">
    <source>
        <dbReference type="ARBA" id="ARBA00004882"/>
    </source>
</evidence>
<keyword evidence="7 15" id="KW-0479">Metal-binding</keyword>
<reference evidence="20 21" key="1">
    <citation type="submission" date="2016-02" db="EMBL/GenBank/DDBJ databases">
        <title>Genome sequence of Moorella mulderi DSM 14980.</title>
        <authorList>
            <person name="Poehlein A."/>
            <person name="Daniel R."/>
        </authorList>
    </citation>
    <scope>NUCLEOTIDE SEQUENCE [LARGE SCALE GENOMIC DNA]</scope>
    <source>
        <strain evidence="20 21">DSM 14980</strain>
    </source>
</reference>
<dbReference type="EC" id="3.5.4.26" evidence="15"/>
<comment type="cofactor">
    <cofactor evidence="15 18">
        <name>Zn(2+)</name>
        <dbReference type="ChEBI" id="CHEBI:29105"/>
    </cofactor>
    <text evidence="15 18">Binds 1 zinc ion.</text>
</comment>
<evidence type="ECO:0000256" key="10">
    <source>
        <dbReference type="ARBA" id="ARBA00022857"/>
    </source>
</evidence>
<dbReference type="UniPathway" id="UPA00275">
    <property type="reaction ID" value="UER00401"/>
</dbReference>
<evidence type="ECO:0000256" key="16">
    <source>
        <dbReference type="PIRSR" id="PIRSR006769-1"/>
    </source>
</evidence>
<dbReference type="InterPro" id="IPR016192">
    <property type="entry name" value="APOBEC/CMP_deaminase_Zn-bd"/>
</dbReference>
<evidence type="ECO:0000256" key="8">
    <source>
        <dbReference type="ARBA" id="ARBA00022801"/>
    </source>
</evidence>
<dbReference type="PANTHER" id="PTHR38011">
    <property type="entry name" value="DIHYDROFOLATE REDUCTASE FAMILY PROTEIN (AFU_ORTHOLOGUE AFUA_8G06820)"/>
    <property type="match status" value="1"/>
</dbReference>